<reference evidence="2 3" key="1">
    <citation type="submission" date="2020-08" db="EMBL/GenBank/DDBJ databases">
        <title>Functional genomics of gut bacteria from endangered species of beetles.</title>
        <authorList>
            <person name="Carlos-Shanley C."/>
        </authorList>
    </citation>
    <scope>NUCLEOTIDE SEQUENCE [LARGE SCALE GENOMIC DNA]</scope>
    <source>
        <strain evidence="2 3">S00224</strain>
    </source>
</reference>
<comment type="caution">
    <text evidence="2">The sequence shown here is derived from an EMBL/GenBank/DDBJ whole genome shotgun (WGS) entry which is preliminary data.</text>
</comment>
<protein>
    <recommendedName>
        <fullName evidence="4">Integron</fullName>
    </recommendedName>
</protein>
<feature type="chain" id="PRO_5031060343" description="Integron" evidence="1">
    <location>
        <begin position="19"/>
        <end position="129"/>
    </location>
</feature>
<feature type="signal peptide" evidence="1">
    <location>
        <begin position="1"/>
        <end position="18"/>
    </location>
</feature>
<sequence>MIRFATPLLILAACAANTALPQKGASSDDAKIAKRLAGLTPGAPVDCLPPQRTSEMQGYANTILYIGGRNKVWRSDLIGSCPGLSRGDLPVITSVSGRVCRGDTVQTRARIGGMWTGSCALGPFVPYSK</sequence>
<dbReference type="Proteomes" id="UP000575241">
    <property type="component" value="Unassembled WGS sequence"/>
</dbReference>
<organism evidence="2 3">
    <name type="scientific">Sphingomonas kyeonggiensis</name>
    <dbReference type="NCBI Taxonomy" id="1268553"/>
    <lineage>
        <taxon>Bacteria</taxon>
        <taxon>Pseudomonadati</taxon>
        <taxon>Pseudomonadota</taxon>
        <taxon>Alphaproteobacteria</taxon>
        <taxon>Sphingomonadales</taxon>
        <taxon>Sphingomonadaceae</taxon>
        <taxon>Sphingomonas</taxon>
    </lineage>
</organism>
<dbReference type="EMBL" id="JACHLN010000003">
    <property type="protein sequence ID" value="MBB4840682.1"/>
    <property type="molecule type" value="Genomic_DNA"/>
</dbReference>
<keyword evidence="3" id="KW-1185">Reference proteome</keyword>
<evidence type="ECO:0000313" key="3">
    <source>
        <dbReference type="Proteomes" id="UP000575241"/>
    </source>
</evidence>
<dbReference type="RefSeq" id="WP_184169122.1">
    <property type="nucleotide sequence ID" value="NZ_JACHLN010000003.1"/>
</dbReference>
<accession>A0A7W7K433</accession>
<evidence type="ECO:0008006" key="4">
    <source>
        <dbReference type="Google" id="ProtNLM"/>
    </source>
</evidence>
<evidence type="ECO:0000313" key="2">
    <source>
        <dbReference type="EMBL" id="MBB4840682.1"/>
    </source>
</evidence>
<evidence type="ECO:0000256" key="1">
    <source>
        <dbReference type="SAM" id="SignalP"/>
    </source>
</evidence>
<dbReference type="AlphaFoldDB" id="A0A7W7K433"/>
<keyword evidence="1" id="KW-0732">Signal</keyword>
<gene>
    <name evidence="2" type="ORF">HNP52_003774</name>
</gene>
<name>A0A7W7K433_9SPHN</name>
<proteinExistence type="predicted"/>